<organism evidence="1 2">
    <name type="scientific">Paenibacillus thailandensis</name>
    <dbReference type="NCBI Taxonomy" id="393250"/>
    <lineage>
        <taxon>Bacteria</taxon>
        <taxon>Bacillati</taxon>
        <taxon>Bacillota</taxon>
        <taxon>Bacilli</taxon>
        <taxon>Bacillales</taxon>
        <taxon>Paenibacillaceae</taxon>
        <taxon>Paenibacillus</taxon>
    </lineage>
</organism>
<protein>
    <recommendedName>
        <fullName evidence="3">Transposase</fullName>
    </recommendedName>
</protein>
<dbReference type="EMBL" id="JBHUMY010000006">
    <property type="protein sequence ID" value="MFD2659621.1"/>
    <property type="molecule type" value="Genomic_DNA"/>
</dbReference>
<evidence type="ECO:0008006" key="3">
    <source>
        <dbReference type="Google" id="ProtNLM"/>
    </source>
</evidence>
<comment type="caution">
    <text evidence="1">The sequence shown here is derived from an EMBL/GenBank/DDBJ whole genome shotgun (WGS) entry which is preliminary data.</text>
</comment>
<keyword evidence="2" id="KW-1185">Reference proteome</keyword>
<dbReference type="RefSeq" id="WP_379270312.1">
    <property type="nucleotide sequence ID" value="NZ_JBHUGT010000029.1"/>
</dbReference>
<gene>
    <name evidence="1" type="ORF">ACFSW5_05000</name>
</gene>
<sequence>MDKTELLRKIQDYGILKDPQWLDRLDDPTPLWVIVEMLIQLIERLEPPNGPYD</sequence>
<proteinExistence type="predicted"/>
<dbReference type="Proteomes" id="UP001597493">
    <property type="component" value="Unassembled WGS sequence"/>
</dbReference>
<evidence type="ECO:0000313" key="2">
    <source>
        <dbReference type="Proteomes" id="UP001597493"/>
    </source>
</evidence>
<evidence type="ECO:0000313" key="1">
    <source>
        <dbReference type="EMBL" id="MFD2659621.1"/>
    </source>
</evidence>
<reference evidence="2" key="1">
    <citation type="journal article" date="2019" name="Int. J. Syst. Evol. Microbiol.">
        <title>The Global Catalogue of Microorganisms (GCM) 10K type strain sequencing project: providing services to taxonomists for standard genome sequencing and annotation.</title>
        <authorList>
            <consortium name="The Broad Institute Genomics Platform"/>
            <consortium name="The Broad Institute Genome Sequencing Center for Infectious Disease"/>
            <person name="Wu L."/>
            <person name="Ma J."/>
        </authorList>
    </citation>
    <scope>NUCLEOTIDE SEQUENCE [LARGE SCALE GENOMIC DNA]</scope>
    <source>
        <strain evidence="2">TISTR 1827</strain>
    </source>
</reference>
<name>A0ABW5QTK7_9BACL</name>
<accession>A0ABW5QTK7</accession>